<sequence>MALAHRGIVMSKHRWLSDDQVQKLNERHGWFKHGDAQSDVSRAFANDAIEAHERMRATAPELLAELEMLSNVVEGCGMTTMPEVECRLIFARAAIAKATGEA</sequence>
<protein>
    <submittedName>
        <fullName evidence="1">Uncharacterized protein</fullName>
    </submittedName>
</protein>
<accession>A0A246L3E8</accession>
<dbReference type="Proteomes" id="UP000197904">
    <property type="component" value="Unassembled WGS sequence"/>
</dbReference>
<evidence type="ECO:0000313" key="2">
    <source>
        <dbReference type="Proteomes" id="UP000197904"/>
    </source>
</evidence>
<evidence type="ECO:0000313" key="1">
    <source>
        <dbReference type="EMBL" id="OWR35528.1"/>
    </source>
</evidence>
<gene>
    <name evidence="1" type="ORF">CEE55_01650</name>
</gene>
<proteinExistence type="predicted"/>
<reference evidence="1 2" key="1">
    <citation type="submission" date="2017-06" db="EMBL/GenBank/DDBJ databases">
        <authorList>
            <person name="Kim H.J."/>
            <person name="Triplett B.A."/>
        </authorList>
    </citation>
    <scope>NUCLEOTIDE SEQUENCE [LARGE SCALE GENOMIC DNA]</scope>
    <source>
        <strain evidence="1 2">S18795</strain>
    </source>
</reference>
<dbReference type="AlphaFoldDB" id="A0A246L3E8"/>
<name>A0A246L3E8_9GAMM</name>
<dbReference type="EMBL" id="NIXP01000006">
    <property type="protein sequence ID" value="OWR35528.1"/>
    <property type="molecule type" value="Genomic_DNA"/>
</dbReference>
<comment type="caution">
    <text evidence="1">The sequence shown here is derived from an EMBL/GenBank/DDBJ whole genome shotgun (WGS) entry which is preliminary data.</text>
</comment>
<organism evidence="1 2">
    <name type="scientific">Stenotrophomonas pavanii</name>
    <dbReference type="NCBI Taxonomy" id="487698"/>
    <lineage>
        <taxon>Bacteria</taxon>
        <taxon>Pseudomonadati</taxon>
        <taxon>Pseudomonadota</taxon>
        <taxon>Gammaproteobacteria</taxon>
        <taxon>Lysobacterales</taxon>
        <taxon>Lysobacteraceae</taxon>
        <taxon>Stenotrophomonas</taxon>
    </lineage>
</organism>
<dbReference type="RefSeq" id="WP_088475819.1">
    <property type="nucleotide sequence ID" value="NZ_NIXP01000006.1"/>
</dbReference>